<organism evidence="1 2">
    <name type="scientific">Candidatus Ryanbacteria bacterium RIFCSPHIGHO2_01_FULL_48_27</name>
    <dbReference type="NCBI Taxonomy" id="1802115"/>
    <lineage>
        <taxon>Bacteria</taxon>
        <taxon>Candidatus Ryaniibacteriota</taxon>
    </lineage>
</organism>
<dbReference type="EMBL" id="MHNL01000006">
    <property type="protein sequence ID" value="OGZ45572.1"/>
    <property type="molecule type" value="Genomic_DNA"/>
</dbReference>
<accession>A0A1G2G670</accession>
<gene>
    <name evidence="1" type="ORF">A2756_00975</name>
</gene>
<name>A0A1G2G670_9BACT</name>
<proteinExistence type="predicted"/>
<evidence type="ECO:0000313" key="2">
    <source>
        <dbReference type="Proteomes" id="UP000177785"/>
    </source>
</evidence>
<dbReference type="AlphaFoldDB" id="A0A1G2G670"/>
<comment type="caution">
    <text evidence="1">The sequence shown here is derived from an EMBL/GenBank/DDBJ whole genome shotgun (WGS) entry which is preliminary data.</text>
</comment>
<sequence>MIRYLLSSWGIPSYTYDGLTLLIEFCRPIANQTECYGLYRGERDGVHHIQINSDLILHLNQWQELGPTGTHELRHFAWHLTIPRDRYRLDKDGFLMHYPTAEEEIDCVRAEKNFRWIVGIDFETLPRESFRPRQKPRFRQLLLLAA</sequence>
<reference evidence="1 2" key="1">
    <citation type="journal article" date="2016" name="Nat. Commun.">
        <title>Thousands of microbial genomes shed light on interconnected biogeochemical processes in an aquifer system.</title>
        <authorList>
            <person name="Anantharaman K."/>
            <person name="Brown C.T."/>
            <person name="Hug L.A."/>
            <person name="Sharon I."/>
            <person name="Castelle C.J."/>
            <person name="Probst A.J."/>
            <person name="Thomas B.C."/>
            <person name="Singh A."/>
            <person name="Wilkins M.J."/>
            <person name="Karaoz U."/>
            <person name="Brodie E.L."/>
            <person name="Williams K.H."/>
            <person name="Hubbard S.S."/>
            <person name="Banfield J.F."/>
        </authorList>
    </citation>
    <scope>NUCLEOTIDE SEQUENCE [LARGE SCALE GENOMIC DNA]</scope>
</reference>
<protein>
    <submittedName>
        <fullName evidence="1">Uncharacterized protein</fullName>
    </submittedName>
</protein>
<evidence type="ECO:0000313" key="1">
    <source>
        <dbReference type="EMBL" id="OGZ45572.1"/>
    </source>
</evidence>
<dbReference type="Proteomes" id="UP000177785">
    <property type="component" value="Unassembled WGS sequence"/>
</dbReference>